<dbReference type="EMBL" id="CP022187">
    <property type="protein sequence ID" value="AWI76766.1"/>
    <property type="molecule type" value="Genomic_DNA"/>
</dbReference>
<keyword evidence="3" id="KW-1185">Reference proteome</keyword>
<feature type="repeat" description="ANK" evidence="1">
    <location>
        <begin position="124"/>
        <end position="156"/>
    </location>
</feature>
<organism evidence="2 3">
    <name type="scientific">Parazoarcus communis</name>
    <dbReference type="NCBI Taxonomy" id="41977"/>
    <lineage>
        <taxon>Bacteria</taxon>
        <taxon>Pseudomonadati</taxon>
        <taxon>Pseudomonadota</taxon>
        <taxon>Betaproteobacteria</taxon>
        <taxon>Rhodocyclales</taxon>
        <taxon>Zoogloeaceae</taxon>
        <taxon>Parazoarcus</taxon>
    </lineage>
</organism>
<dbReference type="Pfam" id="PF13857">
    <property type="entry name" value="Ank_5"/>
    <property type="match status" value="1"/>
</dbReference>
<accession>A0A2U8GUR8</accession>
<proteinExistence type="predicted"/>
<dbReference type="RefSeq" id="WP_108950465.1">
    <property type="nucleotide sequence ID" value="NZ_CP022187.1"/>
</dbReference>
<dbReference type="InterPro" id="IPR036770">
    <property type="entry name" value="Ankyrin_rpt-contain_sf"/>
</dbReference>
<evidence type="ECO:0000256" key="1">
    <source>
        <dbReference type="PROSITE-ProRule" id="PRU00023"/>
    </source>
</evidence>
<dbReference type="AlphaFoldDB" id="A0A2U8GUR8"/>
<dbReference type="PROSITE" id="PS50088">
    <property type="entry name" value="ANK_REPEAT"/>
    <property type="match status" value="1"/>
</dbReference>
<reference evidence="2 3" key="1">
    <citation type="submission" date="2017-06" db="EMBL/GenBank/DDBJ databases">
        <title>Azoarcus.</title>
        <authorList>
            <person name="Woo J.-H."/>
            <person name="Kim H.-S."/>
        </authorList>
    </citation>
    <scope>NUCLEOTIDE SEQUENCE [LARGE SCALE GENOMIC DNA]</scope>
    <source>
        <strain evidence="2 3">TSPY31</strain>
    </source>
</reference>
<dbReference type="PROSITE" id="PS50297">
    <property type="entry name" value="ANK_REP_REGION"/>
    <property type="match status" value="1"/>
</dbReference>
<name>A0A2U8GUR8_9RHOO</name>
<protein>
    <recommendedName>
        <fullName evidence="4">Ankryin</fullName>
    </recommendedName>
</protein>
<dbReference type="SUPFAM" id="SSF48403">
    <property type="entry name" value="Ankyrin repeat"/>
    <property type="match status" value="1"/>
</dbReference>
<keyword evidence="1" id="KW-0040">ANK repeat</keyword>
<evidence type="ECO:0000313" key="2">
    <source>
        <dbReference type="EMBL" id="AWI76766.1"/>
    </source>
</evidence>
<gene>
    <name evidence="2" type="ORF">CEW83_17345</name>
</gene>
<dbReference type="KEGG" id="acom:CEW83_17345"/>
<evidence type="ECO:0000313" key="3">
    <source>
        <dbReference type="Proteomes" id="UP000244930"/>
    </source>
</evidence>
<sequence>MFEKFRKMNIAHRKTDEALYSMVAQEMDSGVRNNGLWLKALEKAGGNKEKQLAEYIKLRIQSLKDDVSILSELSEAAKQISHNLDIEEFVTLLGNGSPLENIKAYLSGLNTQEISDFINQPDACEDYPIHISVKKNRADIARWLLSAGANPNLKNYWGSTALEIAEKREGHEAIAVLKQYST</sequence>
<dbReference type="Proteomes" id="UP000244930">
    <property type="component" value="Chromosome"/>
</dbReference>
<dbReference type="Gene3D" id="1.25.40.20">
    <property type="entry name" value="Ankyrin repeat-containing domain"/>
    <property type="match status" value="1"/>
</dbReference>
<evidence type="ECO:0008006" key="4">
    <source>
        <dbReference type="Google" id="ProtNLM"/>
    </source>
</evidence>
<dbReference type="InterPro" id="IPR002110">
    <property type="entry name" value="Ankyrin_rpt"/>
</dbReference>